<gene>
    <name evidence="1" type="ORF">CEXT_58971</name>
</gene>
<keyword evidence="2" id="KW-1185">Reference proteome</keyword>
<dbReference type="AlphaFoldDB" id="A0AAV4QVQ3"/>
<name>A0AAV4QVQ3_CAEEX</name>
<dbReference type="Proteomes" id="UP001054945">
    <property type="component" value="Unassembled WGS sequence"/>
</dbReference>
<protein>
    <submittedName>
        <fullName evidence="1">Uncharacterized protein</fullName>
    </submittedName>
</protein>
<comment type="caution">
    <text evidence="1">The sequence shown here is derived from an EMBL/GenBank/DDBJ whole genome shotgun (WGS) entry which is preliminary data.</text>
</comment>
<dbReference type="EMBL" id="BPLR01006755">
    <property type="protein sequence ID" value="GIY12197.1"/>
    <property type="molecule type" value="Genomic_DNA"/>
</dbReference>
<proteinExistence type="predicted"/>
<organism evidence="1 2">
    <name type="scientific">Caerostris extrusa</name>
    <name type="common">Bark spider</name>
    <name type="synonym">Caerostris bankana</name>
    <dbReference type="NCBI Taxonomy" id="172846"/>
    <lineage>
        <taxon>Eukaryota</taxon>
        <taxon>Metazoa</taxon>
        <taxon>Ecdysozoa</taxon>
        <taxon>Arthropoda</taxon>
        <taxon>Chelicerata</taxon>
        <taxon>Arachnida</taxon>
        <taxon>Araneae</taxon>
        <taxon>Araneomorphae</taxon>
        <taxon>Entelegynae</taxon>
        <taxon>Araneoidea</taxon>
        <taxon>Araneidae</taxon>
        <taxon>Caerostris</taxon>
    </lineage>
</organism>
<evidence type="ECO:0000313" key="1">
    <source>
        <dbReference type="EMBL" id="GIY12197.1"/>
    </source>
</evidence>
<accession>A0AAV4QVQ3</accession>
<evidence type="ECO:0000313" key="2">
    <source>
        <dbReference type="Proteomes" id="UP001054945"/>
    </source>
</evidence>
<sequence>MERKAAFVPRLIPQGTAAFYPFPSKTTENIKTYETADCLNSDDSSDQAAYPGQFLDLTSAGMSRQSLLRVNVIVMLPQHLVPSKD</sequence>
<reference evidence="1 2" key="1">
    <citation type="submission" date="2021-06" db="EMBL/GenBank/DDBJ databases">
        <title>Caerostris extrusa draft genome.</title>
        <authorList>
            <person name="Kono N."/>
            <person name="Arakawa K."/>
        </authorList>
    </citation>
    <scope>NUCLEOTIDE SEQUENCE [LARGE SCALE GENOMIC DNA]</scope>
</reference>